<protein>
    <recommendedName>
        <fullName evidence="6">Peptidyl-tRNA hydrolase</fullName>
        <ecNumber evidence="1">3.1.1.29</ecNumber>
    </recommendedName>
</protein>
<gene>
    <name evidence="7" type="ordered locus">NRI_0298</name>
</gene>
<evidence type="ECO:0000313" key="7">
    <source>
        <dbReference type="EMBL" id="ACT69275.1"/>
    </source>
</evidence>
<keyword evidence="3 7" id="KW-0378">Hydrolase</keyword>
<dbReference type="AlphaFoldDB" id="C6V4G9"/>
<dbReference type="SUPFAM" id="SSF53178">
    <property type="entry name" value="Peptidyl-tRNA hydrolase-like"/>
    <property type="match status" value="1"/>
</dbReference>
<evidence type="ECO:0000256" key="6">
    <source>
        <dbReference type="ARBA" id="ARBA00050038"/>
    </source>
</evidence>
<accession>C6V4G9</accession>
<keyword evidence="4" id="KW-0694">RNA-binding</keyword>
<dbReference type="Proteomes" id="UP000001627">
    <property type="component" value="Chromosome"/>
</dbReference>
<evidence type="ECO:0000256" key="3">
    <source>
        <dbReference type="ARBA" id="ARBA00022801"/>
    </source>
</evidence>
<dbReference type="PANTHER" id="PTHR17224">
    <property type="entry name" value="PEPTIDYL-TRNA HYDROLASE"/>
    <property type="match status" value="1"/>
</dbReference>
<dbReference type="KEGG" id="nri:NRI_0298"/>
<dbReference type="Gene3D" id="3.40.50.1470">
    <property type="entry name" value="Peptidyl-tRNA hydrolase"/>
    <property type="match status" value="1"/>
</dbReference>
<dbReference type="NCBIfam" id="TIGR00447">
    <property type="entry name" value="pth"/>
    <property type="match status" value="1"/>
</dbReference>
<sequence>MLIDYIRCTFSFPEFLPKFSGLLSSGRVSSSLLYLFKPVAFMNNSGRPLVQLVNFYKVEPENVIVFHDDIDLDFAKVKIKRGGGSGGHNGLKSLDANLGRDYWRFRFGVGRGVGEPAEHVLSCFTSLELERLNKLFGFIGTNLPLLLSDIATHKEKFLGEYSTAVSKG</sequence>
<dbReference type="STRING" id="434131.NRI_0298"/>
<dbReference type="Pfam" id="PF01195">
    <property type="entry name" value="Pept_tRNA_hydro"/>
    <property type="match status" value="1"/>
</dbReference>
<evidence type="ECO:0000313" key="8">
    <source>
        <dbReference type="Proteomes" id="UP000001627"/>
    </source>
</evidence>
<dbReference type="EC" id="3.1.1.29" evidence="1"/>
<dbReference type="PANTHER" id="PTHR17224:SF1">
    <property type="entry name" value="PEPTIDYL-TRNA HYDROLASE"/>
    <property type="match status" value="1"/>
</dbReference>
<dbReference type="InterPro" id="IPR001328">
    <property type="entry name" value="Pept_tRNA_hydro"/>
</dbReference>
<dbReference type="PROSITE" id="PS01196">
    <property type="entry name" value="PEPT_TRNA_HYDROL_2"/>
    <property type="match status" value="1"/>
</dbReference>
<dbReference type="eggNOG" id="COG0193">
    <property type="taxonomic scope" value="Bacteria"/>
</dbReference>
<dbReference type="InterPro" id="IPR036416">
    <property type="entry name" value="Pept_tRNA_hydro_sf"/>
</dbReference>
<name>C6V4G9_NEORI</name>
<keyword evidence="2" id="KW-0820">tRNA-binding</keyword>
<evidence type="ECO:0000256" key="1">
    <source>
        <dbReference type="ARBA" id="ARBA00013260"/>
    </source>
</evidence>
<dbReference type="GO" id="GO:0000049">
    <property type="term" value="F:tRNA binding"/>
    <property type="evidence" value="ECO:0007669"/>
    <property type="project" value="UniProtKB-KW"/>
</dbReference>
<dbReference type="EMBL" id="CP001431">
    <property type="protein sequence ID" value="ACT69275.1"/>
    <property type="molecule type" value="Genomic_DNA"/>
</dbReference>
<evidence type="ECO:0000256" key="5">
    <source>
        <dbReference type="ARBA" id="ARBA00038063"/>
    </source>
</evidence>
<reference evidence="7 8" key="1">
    <citation type="journal article" date="2009" name="Nucleic Acids Res.">
        <title>Analysis of complete genome sequence of Neorickettsia risticii: causative agent of Potomac horse fever.</title>
        <authorList>
            <person name="Lin M."/>
            <person name="Zhang C."/>
            <person name="Gibson K."/>
            <person name="Rikihisa Y."/>
        </authorList>
    </citation>
    <scope>NUCLEOTIDE SEQUENCE [LARGE SCALE GENOMIC DNA]</scope>
    <source>
        <strain evidence="7 8">Illinois</strain>
    </source>
</reference>
<dbReference type="GO" id="GO:0004045">
    <property type="term" value="F:peptidyl-tRNA hydrolase activity"/>
    <property type="evidence" value="ECO:0007669"/>
    <property type="project" value="UniProtKB-EC"/>
</dbReference>
<proteinExistence type="inferred from homology"/>
<dbReference type="InterPro" id="IPR018171">
    <property type="entry name" value="Pept_tRNA_hydro_CS"/>
</dbReference>
<dbReference type="HOGENOM" id="CLU_062456_4_1_5"/>
<evidence type="ECO:0000256" key="2">
    <source>
        <dbReference type="ARBA" id="ARBA00022555"/>
    </source>
</evidence>
<keyword evidence="8" id="KW-1185">Reference proteome</keyword>
<comment type="similarity">
    <text evidence="5">Belongs to the PTH family.</text>
</comment>
<evidence type="ECO:0000256" key="4">
    <source>
        <dbReference type="ARBA" id="ARBA00022884"/>
    </source>
</evidence>
<organism evidence="7 8">
    <name type="scientific">Neorickettsia risticii (strain Illinois)</name>
    <dbReference type="NCBI Taxonomy" id="434131"/>
    <lineage>
        <taxon>Bacteria</taxon>
        <taxon>Pseudomonadati</taxon>
        <taxon>Pseudomonadota</taxon>
        <taxon>Alphaproteobacteria</taxon>
        <taxon>Rickettsiales</taxon>
        <taxon>Anaplasmataceae</taxon>
        <taxon>Neorickettsia</taxon>
    </lineage>
</organism>